<organism evidence="1 2">
    <name type="scientific">Paramuricea clavata</name>
    <name type="common">Red gorgonian</name>
    <name type="synonym">Violescent sea-whip</name>
    <dbReference type="NCBI Taxonomy" id="317549"/>
    <lineage>
        <taxon>Eukaryota</taxon>
        <taxon>Metazoa</taxon>
        <taxon>Cnidaria</taxon>
        <taxon>Anthozoa</taxon>
        <taxon>Octocorallia</taxon>
        <taxon>Malacalcyonacea</taxon>
        <taxon>Plexauridae</taxon>
        <taxon>Paramuricea</taxon>
    </lineage>
</organism>
<accession>A0A7D9LAX2</accession>
<keyword evidence="2" id="KW-1185">Reference proteome</keyword>
<sequence length="267" mass="30857">MDSGSEEESVLDVGEEQLFEEDLEVDEFAETLKLIESNAEEIDQQLLDAISEVGGIVKANILMATINIPPINMEIIAKIIAETVEKLREENIYPKEILDIISKLKPSESFLKFITKVFRLFCRKLNQDRMLALFYGEIIKDWRVYFPPCDNQKAINVLLIHLPQKLVVYHKLASNKQRDDQGEDEIGLKPEEIGPLSYVTGYVLQSLYRKSKNSKHWNSPRSQELQFLLQFLLLLEETKEDQYIQSLSRGGLWTPNETIKTLLKQQN</sequence>
<name>A0A7D9LAX2_PARCT</name>
<gene>
    <name evidence="1" type="ORF">PACLA_8A015869</name>
</gene>
<comment type="caution">
    <text evidence="1">The sequence shown here is derived from an EMBL/GenBank/DDBJ whole genome shotgun (WGS) entry which is preliminary data.</text>
</comment>
<dbReference type="Proteomes" id="UP001152795">
    <property type="component" value="Unassembled WGS sequence"/>
</dbReference>
<protein>
    <submittedName>
        <fullName evidence="1">Uncharacterized protein</fullName>
    </submittedName>
</protein>
<reference evidence="1" key="1">
    <citation type="submission" date="2020-04" db="EMBL/GenBank/DDBJ databases">
        <authorList>
            <person name="Alioto T."/>
            <person name="Alioto T."/>
            <person name="Gomez Garrido J."/>
        </authorList>
    </citation>
    <scope>NUCLEOTIDE SEQUENCE</scope>
    <source>
        <strain evidence="1">A484AB</strain>
    </source>
</reference>
<dbReference type="EMBL" id="CACRXK020016620">
    <property type="protein sequence ID" value="CAB4030097.1"/>
    <property type="molecule type" value="Genomic_DNA"/>
</dbReference>
<evidence type="ECO:0000313" key="1">
    <source>
        <dbReference type="EMBL" id="CAB4030097.1"/>
    </source>
</evidence>
<evidence type="ECO:0000313" key="2">
    <source>
        <dbReference type="Proteomes" id="UP001152795"/>
    </source>
</evidence>
<dbReference type="AlphaFoldDB" id="A0A7D9LAX2"/>
<proteinExistence type="predicted"/>
<dbReference type="OrthoDB" id="5976291at2759"/>